<gene>
    <name evidence="2" type="ORF">MA20_37290</name>
</gene>
<organism evidence="2 3">
    <name type="scientific">Bradyrhizobium japonicum</name>
    <dbReference type="NCBI Taxonomy" id="375"/>
    <lineage>
        <taxon>Bacteria</taxon>
        <taxon>Pseudomonadati</taxon>
        <taxon>Pseudomonadota</taxon>
        <taxon>Alphaproteobacteria</taxon>
        <taxon>Hyphomicrobiales</taxon>
        <taxon>Nitrobacteraceae</taxon>
        <taxon>Bradyrhizobium</taxon>
    </lineage>
</organism>
<evidence type="ECO:0000313" key="3">
    <source>
        <dbReference type="Proteomes" id="UP000030377"/>
    </source>
</evidence>
<evidence type="ECO:0000256" key="1">
    <source>
        <dbReference type="SAM" id="SignalP"/>
    </source>
</evidence>
<dbReference type="Proteomes" id="UP000030377">
    <property type="component" value="Unassembled WGS sequence"/>
</dbReference>
<comment type="caution">
    <text evidence="2">The sequence shown here is derived from an EMBL/GenBank/DDBJ whole genome shotgun (WGS) entry which is preliminary data.</text>
</comment>
<sequence length="291" mass="31183">MNRRTLGILLAGGLLAATAVLASPVAASLGRYSEADSIRFSWSRTTGVNDYLDETWWAVRGHDTPDNFVERLLSIPVGAVARGAGTGFEARVSQGTGLPLPESWSIATAKNSPFITSVYAETPRDLTSVLGFYRAELGKRGWTETVVEPDRAVITFTTARGPVLLRLSRQDDRTIAELSLRKPGIANAGLLPRPRQAKLMLGNKSDEGAVITVADQTVKLAAHAGEKLAHSDSAAAEIPDSQKIDLPPGKYKVTLEVEGGMAQSREFEVAANETWGVLAGTDGVLLPMRLY</sequence>
<accession>A0A0A3YMX4</accession>
<keyword evidence="1" id="KW-0732">Signal</keyword>
<dbReference type="EMBL" id="JRPN01000028">
    <property type="protein sequence ID" value="KGT74998.1"/>
    <property type="molecule type" value="Genomic_DNA"/>
</dbReference>
<dbReference type="RefSeq" id="WP_041959549.1">
    <property type="nucleotide sequence ID" value="NZ_JAOQNC010000001.1"/>
</dbReference>
<dbReference type="AlphaFoldDB" id="A0A0A3YMX4"/>
<dbReference type="STRING" id="375.BKD09_RS24975"/>
<feature type="signal peptide" evidence="1">
    <location>
        <begin position="1"/>
        <end position="22"/>
    </location>
</feature>
<proteinExistence type="predicted"/>
<reference evidence="2 3" key="1">
    <citation type="submission" date="2014-09" db="EMBL/GenBank/DDBJ databases">
        <title>Draft genome of Bradyrhizobium japonicum Is-34.</title>
        <authorList>
            <person name="Tsurumaru H."/>
            <person name="Yamakawa T."/>
            <person name="Hashimoto S."/>
            <person name="Okizaki K."/>
            <person name="Kanesaki Y."/>
            <person name="Yoshikawa H."/>
            <person name="Yajima S."/>
        </authorList>
    </citation>
    <scope>NUCLEOTIDE SEQUENCE [LARGE SCALE GENOMIC DNA]</scope>
    <source>
        <strain evidence="2 3">Is-34</strain>
    </source>
</reference>
<evidence type="ECO:0000313" key="2">
    <source>
        <dbReference type="EMBL" id="KGT74998.1"/>
    </source>
</evidence>
<evidence type="ECO:0008006" key="4">
    <source>
        <dbReference type="Google" id="ProtNLM"/>
    </source>
</evidence>
<protein>
    <recommendedName>
        <fullName evidence="4">DUF4198 domain-containing protein</fullName>
    </recommendedName>
</protein>
<feature type="chain" id="PRO_5002005687" description="DUF4198 domain-containing protein" evidence="1">
    <location>
        <begin position="23"/>
        <end position="291"/>
    </location>
</feature>
<name>A0A0A3YMX4_BRAJP</name>